<dbReference type="Proteomes" id="UP001227192">
    <property type="component" value="Unassembled WGS sequence"/>
</dbReference>
<dbReference type="PROSITE" id="PS00028">
    <property type="entry name" value="ZINC_FINGER_C2H2_1"/>
    <property type="match status" value="2"/>
</dbReference>
<dbReference type="Pfam" id="PF12756">
    <property type="entry name" value="zf-C2H2_2"/>
    <property type="match status" value="1"/>
</dbReference>
<evidence type="ECO:0000259" key="3">
    <source>
        <dbReference type="PROSITE" id="PS50157"/>
    </source>
</evidence>
<dbReference type="InterPro" id="IPR013087">
    <property type="entry name" value="Znf_C2H2_type"/>
</dbReference>
<dbReference type="InterPro" id="IPR006073">
    <property type="entry name" value="GTP-bd"/>
</dbReference>
<dbReference type="InterPro" id="IPR041661">
    <property type="entry name" value="ZN622/Rei1/Reh1_Znf-C2H2"/>
</dbReference>
<dbReference type="Gene3D" id="3.40.50.300">
    <property type="entry name" value="P-loop containing nucleotide triphosphate hydrolases"/>
    <property type="match status" value="1"/>
</dbReference>
<organism evidence="4 5">
    <name type="scientific">Penicillium thymicola</name>
    <dbReference type="NCBI Taxonomy" id="293382"/>
    <lineage>
        <taxon>Eukaryota</taxon>
        <taxon>Fungi</taxon>
        <taxon>Dikarya</taxon>
        <taxon>Ascomycota</taxon>
        <taxon>Pezizomycotina</taxon>
        <taxon>Eurotiomycetes</taxon>
        <taxon>Eurotiomycetidae</taxon>
        <taxon>Eurotiales</taxon>
        <taxon>Aspergillaceae</taxon>
        <taxon>Penicillium</taxon>
    </lineage>
</organism>
<evidence type="ECO:0000256" key="1">
    <source>
        <dbReference type="PROSITE-ProRule" id="PRU00042"/>
    </source>
</evidence>
<dbReference type="GO" id="GO:0005525">
    <property type="term" value="F:GTP binding"/>
    <property type="evidence" value="ECO:0007669"/>
    <property type="project" value="InterPro"/>
</dbReference>
<evidence type="ECO:0000313" key="4">
    <source>
        <dbReference type="EMBL" id="KAJ9491847.1"/>
    </source>
</evidence>
<keyword evidence="1" id="KW-0479">Metal-binding</keyword>
<keyword evidence="1" id="KW-0862">Zinc</keyword>
<proteinExistence type="predicted"/>
<reference evidence="4" key="2">
    <citation type="journal article" date="2016" name="Fungal Biol.">
        <title>Ochratoxin A production by Penicillium thymicola.</title>
        <authorList>
            <person name="Nguyen H.D.T."/>
            <person name="McMullin D.R."/>
            <person name="Ponomareva E."/>
            <person name="Riley R."/>
            <person name="Pomraning K.R."/>
            <person name="Baker S.E."/>
            <person name="Seifert K.A."/>
        </authorList>
    </citation>
    <scope>NUCLEOTIDE SEQUENCE</scope>
    <source>
        <strain evidence="4">DAOM 180753</strain>
    </source>
</reference>
<feature type="coiled-coil region" evidence="2">
    <location>
        <begin position="215"/>
        <end position="383"/>
    </location>
</feature>
<dbReference type="EMBL" id="LACB01000023">
    <property type="protein sequence ID" value="KAJ9491847.1"/>
    <property type="molecule type" value="Genomic_DNA"/>
</dbReference>
<feature type="domain" description="C2H2-type" evidence="3">
    <location>
        <begin position="431"/>
        <end position="455"/>
    </location>
</feature>
<protein>
    <recommendedName>
        <fullName evidence="3">C2H2-type domain-containing protein</fullName>
    </recommendedName>
</protein>
<dbReference type="Pfam" id="PF01926">
    <property type="entry name" value="MMR_HSR1"/>
    <property type="match status" value="1"/>
</dbReference>
<dbReference type="SUPFAM" id="SSF52540">
    <property type="entry name" value="P-loop containing nucleoside triphosphate hydrolases"/>
    <property type="match status" value="1"/>
</dbReference>
<keyword evidence="2" id="KW-0175">Coiled coil</keyword>
<evidence type="ECO:0000313" key="5">
    <source>
        <dbReference type="Proteomes" id="UP001227192"/>
    </source>
</evidence>
<keyword evidence="5" id="KW-1185">Reference proteome</keyword>
<dbReference type="InterPro" id="IPR027417">
    <property type="entry name" value="P-loop_NTPase"/>
</dbReference>
<sequence length="642" mass="74974">MGMTGAGKSTFISHCTDVKVAISDPGALQSCTQEVHMYRCTYFSPRANVYLVDTPGFDDTDRKDTDILKEIATWLTKTYKQNIHLSGILYLHRISDNRMGGCAHRNLVMFKKLCGPEGVKNVIFLTTFWEKVEGSDGDTREQTLKTTEKFWGYFVERGAQVQRHWNNHDSAIAAIQNFVPLDTTKSPQHVKLAIQTEMVDSHKDLDQTSAGLELQGELQKEREKMLQELEDRAKEIQEEKDQELREILRKDQEKQAKELQRRDTEIQELKISMERMHEKKIQQLEERLADQQNQTRMHQEEMARAIQSHREDVRQLQGQQAERLADQQNQNRIHLEEVERILQSHRENVQQIQDQRDQEASQIEQMSQEIRDLKDKTIEQKQMDYRMVKYKADDEEDEGASDTSSEIWSNKNMQITTSIRNYWNHSVDSRLACLTCGEEFDDRDSLFEHLEQLQHGRDLVTGKPERYIRPYENQTQAVDPRLTCLACEEEFYDRDSLFEHIEEFQHGRDLITGKPEQYTRPAHYTEQLDSYLTCMTCDATFGDRDRLFSHIEKRKKEHHETDGVLRSFLSAVVANVGPGGASRSLAVVYRQHHDEYNSQISWGRVHYMVTDILALTEILSDPANRAPLEADRALAEDWYRRS</sequence>
<dbReference type="SMART" id="SM00355">
    <property type="entry name" value="ZnF_C2H2"/>
    <property type="match status" value="3"/>
</dbReference>
<dbReference type="GO" id="GO:0008270">
    <property type="term" value="F:zinc ion binding"/>
    <property type="evidence" value="ECO:0007669"/>
    <property type="project" value="UniProtKB-KW"/>
</dbReference>
<keyword evidence="1" id="KW-0863">Zinc-finger</keyword>
<dbReference type="PROSITE" id="PS50157">
    <property type="entry name" value="ZINC_FINGER_C2H2_2"/>
    <property type="match status" value="1"/>
</dbReference>
<dbReference type="AlphaFoldDB" id="A0AAI9XCG1"/>
<accession>A0AAI9XCG1</accession>
<dbReference type="CDD" id="cd00882">
    <property type="entry name" value="Ras_like_GTPase"/>
    <property type="match status" value="1"/>
</dbReference>
<reference evidence="4" key="1">
    <citation type="submission" date="2015-06" db="EMBL/GenBank/DDBJ databases">
        <authorList>
            <person name="Nguyen H."/>
        </authorList>
    </citation>
    <scope>NUCLEOTIDE SEQUENCE</scope>
    <source>
        <strain evidence="4">DAOM 180753</strain>
    </source>
</reference>
<comment type="caution">
    <text evidence="4">The sequence shown here is derived from an EMBL/GenBank/DDBJ whole genome shotgun (WGS) entry which is preliminary data.</text>
</comment>
<gene>
    <name evidence="4" type="ORF">VN97_g1403</name>
</gene>
<evidence type="ECO:0000256" key="2">
    <source>
        <dbReference type="SAM" id="Coils"/>
    </source>
</evidence>
<name>A0AAI9XCG1_PENTH</name>